<evidence type="ECO:0000313" key="6">
    <source>
        <dbReference type="EMBL" id="ORZ37051.1"/>
    </source>
</evidence>
<sequence length="246" mass="26953">SDHNLGFTVPTVDGSEWPNLRLIAGVDISFIDDHEPGAVVDDGGQAHDSQDALACVVVCEWPHLRPVYQDYLRVPLTVPYIPGFLAFREVEPLKQLIDRIPHAFTPQVVLVDGNGTLHPRRFGLACHLGILTNLPTIGIGKNFLHIPAEGDQLSMAYVKARAHSELVRGGDHFLLQGQQLVYGAAVRVLDSAKNPVFVSVGHRVALDTAVRLVVACCKFRVPEPVRLADLMSRDVVRRIQRAANAS</sequence>
<accession>A0A1Y2HTE3</accession>
<dbReference type="OrthoDB" id="20018at2759"/>
<evidence type="ECO:0000256" key="4">
    <source>
        <dbReference type="ARBA" id="ARBA00022759"/>
    </source>
</evidence>
<dbReference type="CDD" id="cd06559">
    <property type="entry name" value="Endonuclease_V"/>
    <property type="match status" value="1"/>
</dbReference>
<feature type="non-terminal residue" evidence="6">
    <location>
        <position position="1"/>
    </location>
</feature>
<protein>
    <submittedName>
        <fullName evidence="6">Endonuclease V</fullName>
    </submittedName>
</protein>
<dbReference type="STRING" id="765915.A0A1Y2HTE3"/>
<dbReference type="GO" id="GO:0016891">
    <property type="term" value="F:RNA endonuclease activity producing 5'-phosphomonoesters, hydrolytic mechanism"/>
    <property type="evidence" value="ECO:0007669"/>
    <property type="project" value="TreeGrafter"/>
</dbReference>
<evidence type="ECO:0000313" key="7">
    <source>
        <dbReference type="Proteomes" id="UP000193411"/>
    </source>
</evidence>
<evidence type="ECO:0000256" key="2">
    <source>
        <dbReference type="ARBA" id="ARBA00022490"/>
    </source>
</evidence>
<keyword evidence="2" id="KW-0963">Cytoplasm</keyword>
<keyword evidence="3" id="KW-0540">Nuclease</keyword>
<dbReference type="PANTHER" id="PTHR28511">
    <property type="entry name" value="ENDONUCLEASE V"/>
    <property type="match status" value="1"/>
</dbReference>
<dbReference type="PANTHER" id="PTHR28511:SF1">
    <property type="entry name" value="ENDONUCLEASE V"/>
    <property type="match status" value="1"/>
</dbReference>
<dbReference type="Pfam" id="PF04493">
    <property type="entry name" value="Endonuclease_5"/>
    <property type="match status" value="1"/>
</dbReference>
<dbReference type="EMBL" id="MCFL01000014">
    <property type="protein sequence ID" value="ORZ37051.1"/>
    <property type="molecule type" value="Genomic_DNA"/>
</dbReference>
<comment type="subcellular location">
    <subcellularLocation>
        <location evidence="1">Cytoplasm</location>
    </subcellularLocation>
</comment>
<name>A0A1Y2HTE3_9FUNG</name>
<dbReference type="Proteomes" id="UP000193411">
    <property type="component" value="Unassembled WGS sequence"/>
</dbReference>
<organism evidence="6 7">
    <name type="scientific">Catenaria anguillulae PL171</name>
    <dbReference type="NCBI Taxonomy" id="765915"/>
    <lineage>
        <taxon>Eukaryota</taxon>
        <taxon>Fungi</taxon>
        <taxon>Fungi incertae sedis</taxon>
        <taxon>Blastocladiomycota</taxon>
        <taxon>Blastocladiomycetes</taxon>
        <taxon>Blastocladiales</taxon>
        <taxon>Catenariaceae</taxon>
        <taxon>Catenaria</taxon>
    </lineage>
</organism>
<keyword evidence="5" id="KW-0378">Hydrolase</keyword>
<gene>
    <name evidence="6" type="ORF">BCR44DRAFT_40852</name>
</gene>
<proteinExistence type="predicted"/>
<dbReference type="InterPro" id="IPR007581">
    <property type="entry name" value="Endonuclease-V"/>
</dbReference>
<evidence type="ECO:0000256" key="5">
    <source>
        <dbReference type="ARBA" id="ARBA00022801"/>
    </source>
</evidence>
<dbReference type="GO" id="GO:0003727">
    <property type="term" value="F:single-stranded RNA binding"/>
    <property type="evidence" value="ECO:0007669"/>
    <property type="project" value="TreeGrafter"/>
</dbReference>
<dbReference type="GO" id="GO:0005737">
    <property type="term" value="C:cytoplasm"/>
    <property type="evidence" value="ECO:0007669"/>
    <property type="project" value="UniProtKB-SubCell"/>
</dbReference>
<dbReference type="GO" id="GO:0005730">
    <property type="term" value="C:nucleolus"/>
    <property type="evidence" value="ECO:0007669"/>
    <property type="project" value="TreeGrafter"/>
</dbReference>
<reference evidence="6 7" key="1">
    <citation type="submission" date="2016-07" db="EMBL/GenBank/DDBJ databases">
        <title>Pervasive Adenine N6-methylation of Active Genes in Fungi.</title>
        <authorList>
            <consortium name="DOE Joint Genome Institute"/>
            <person name="Mondo S.J."/>
            <person name="Dannebaum R.O."/>
            <person name="Kuo R.C."/>
            <person name="Labutti K."/>
            <person name="Haridas S."/>
            <person name="Kuo A."/>
            <person name="Salamov A."/>
            <person name="Ahrendt S.R."/>
            <person name="Lipzen A."/>
            <person name="Sullivan W."/>
            <person name="Andreopoulos W.B."/>
            <person name="Clum A."/>
            <person name="Lindquist E."/>
            <person name="Daum C."/>
            <person name="Ramamoorthy G.K."/>
            <person name="Gryganskyi A."/>
            <person name="Culley D."/>
            <person name="Magnuson J.K."/>
            <person name="James T.Y."/>
            <person name="O'Malley M.A."/>
            <person name="Stajich J.E."/>
            <person name="Spatafora J.W."/>
            <person name="Visel A."/>
            <person name="Grigoriev I.V."/>
        </authorList>
    </citation>
    <scope>NUCLEOTIDE SEQUENCE [LARGE SCALE GENOMIC DNA]</scope>
    <source>
        <strain evidence="6 7">PL171</strain>
    </source>
</reference>
<keyword evidence="4 6" id="KW-0255">Endonuclease</keyword>
<dbReference type="GO" id="GO:0006281">
    <property type="term" value="P:DNA repair"/>
    <property type="evidence" value="ECO:0007669"/>
    <property type="project" value="InterPro"/>
</dbReference>
<evidence type="ECO:0000256" key="1">
    <source>
        <dbReference type="ARBA" id="ARBA00004496"/>
    </source>
</evidence>
<dbReference type="Gene3D" id="3.30.2170.10">
    <property type="entry name" value="archaeoglobus fulgidus dsm 4304 superfamily"/>
    <property type="match status" value="1"/>
</dbReference>
<dbReference type="AlphaFoldDB" id="A0A1Y2HTE3"/>
<comment type="caution">
    <text evidence="6">The sequence shown here is derived from an EMBL/GenBank/DDBJ whole genome shotgun (WGS) entry which is preliminary data.</text>
</comment>
<evidence type="ECO:0000256" key="3">
    <source>
        <dbReference type="ARBA" id="ARBA00022722"/>
    </source>
</evidence>
<keyword evidence="7" id="KW-1185">Reference proteome</keyword>